<dbReference type="GO" id="GO:0005829">
    <property type="term" value="C:cytosol"/>
    <property type="evidence" value="ECO:0007669"/>
    <property type="project" value="TreeGrafter"/>
</dbReference>
<dbReference type="Proteomes" id="UP000824243">
    <property type="component" value="Unassembled WGS sequence"/>
</dbReference>
<dbReference type="NCBIfam" id="TIGR01549">
    <property type="entry name" value="HAD-SF-IA-v1"/>
    <property type="match status" value="1"/>
</dbReference>
<dbReference type="SFLD" id="SFLDS00003">
    <property type="entry name" value="Haloacid_Dehalogenase"/>
    <property type="match status" value="1"/>
</dbReference>
<dbReference type="EMBL" id="DXFA01000189">
    <property type="protein sequence ID" value="HIX49630.1"/>
    <property type="molecule type" value="Genomic_DNA"/>
</dbReference>
<dbReference type="GO" id="GO:0008967">
    <property type="term" value="F:phosphoglycolate phosphatase activity"/>
    <property type="evidence" value="ECO:0007669"/>
    <property type="project" value="TreeGrafter"/>
</dbReference>
<dbReference type="SUPFAM" id="SSF56784">
    <property type="entry name" value="HAD-like"/>
    <property type="match status" value="1"/>
</dbReference>
<dbReference type="NCBIfam" id="TIGR01509">
    <property type="entry name" value="HAD-SF-IA-v3"/>
    <property type="match status" value="1"/>
</dbReference>
<dbReference type="PANTHER" id="PTHR43434:SF1">
    <property type="entry name" value="PHOSPHOGLYCOLATE PHOSPHATASE"/>
    <property type="match status" value="1"/>
</dbReference>
<keyword evidence="1" id="KW-0378">Hydrolase</keyword>
<evidence type="ECO:0000313" key="1">
    <source>
        <dbReference type="EMBL" id="HIX49630.1"/>
    </source>
</evidence>
<dbReference type="InterPro" id="IPR006439">
    <property type="entry name" value="HAD-SF_hydro_IA"/>
</dbReference>
<proteinExistence type="predicted"/>
<dbReference type="InterPro" id="IPR041492">
    <property type="entry name" value="HAD_2"/>
</dbReference>
<reference evidence="1" key="1">
    <citation type="journal article" date="2021" name="PeerJ">
        <title>Extensive microbial diversity within the chicken gut microbiome revealed by metagenomics and culture.</title>
        <authorList>
            <person name="Gilroy R."/>
            <person name="Ravi A."/>
            <person name="Getino M."/>
            <person name="Pursley I."/>
            <person name="Horton D.L."/>
            <person name="Alikhan N.F."/>
            <person name="Baker D."/>
            <person name="Gharbi K."/>
            <person name="Hall N."/>
            <person name="Watson M."/>
            <person name="Adriaenssens E.M."/>
            <person name="Foster-Nyarko E."/>
            <person name="Jarju S."/>
            <person name="Secka A."/>
            <person name="Antonio M."/>
            <person name="Oren A."/>
            <person name="Chaudhuri R.R."/>
            <person name="La Ragione R."/>
            <person name="Hildebrand F."/>
            <person name="Pallen M.J."/>
        </authorList>
    </citation>
    <scope>NUCLEOTIDE SEQUENCE</scope>
    <source>
        <strain evidence="1">ChiSjej5B23-15282</strain>
    </source>
</reference>
<dbReference type="AlphaFoldDB" id="A0A9D2ATS8"/>
<dbReference type="SFLD" id="SFLDG01135">
    <property type="entry name" value="C1.5.6:_HAD__Beta-PGM__Phospha"/>
    <property type="match status" value="1"/>
</dbReference>
<comment type="caution">
    <text evidence="1">The sequence shown here is derived from an EMBL/GenBank/DDBJ whole genome shotgun (WGS) entry which is preliminary data.</text>
</comment>
<dbReference type="InterPro" id="IPR023214">
    <property type="entry name" value="HAD_sf"/>
</dbReference>
<dbReference type="Gene3D" id="1.10.150.240">
    <property type="entry name" value="Putative phosphatase, domain 2"/>
    <property type="match status" value="1"/>
</dbReference>
<accession>A0A9D2ATS8</accession>
<sequence length="227" mass="24832">MDYKACIFDLDGTLTDTLDSLTFSVNETMKEIGFPGITQEQCRQFVGNGAKVLIEKTLLAGGDETLSRFDEAFAAYGRIFDANCTYRVTPYQGIPELLKALRERGLRLGVLSNKPDRQAVHVVETIFGRGVFDTVRGQRDGVPRKPDPAAALAMAEAFGAAPGETVYIGDSEVDAATGRAAGMETVLVSWGFRPRKVLEKAGEGRAKIVDSAEEILKMIDERRKVHE</sequence>
<dbReference type="SFLD" id="SFLDG01129">
    <property type="entry name" value="C1.5:_HAD__Beta-PGM__Phosphata"/>
    <property type="match status" value="1"/>
</dbReference>
<dbReference type="Gene3D" id="3.40.50.1000">
    <property type="entry name" value="HAD superfamily/HAD-like"/>
    <property type="match status" value="1"/>
</dbReference>
<name>A0A9D2ATS8_9FIRM</name>
<evidence type="ECO:0000313" key="2">
    <source>
        <dbReference type="Proteomes" id="UP000824243"/>
    </source>
</evidence>
<dbReference type="PANTHER" id="PTHR43434">
    <property type="entry name" value="PHOSPHOGLYCOLATE PHOSPHATASE"/>
    <property type="match status" value="1"/>
</dbReference>
<reference evidence="1" key="2">
    <citation type="submission" date="2021-04" db="EMBL/GenBank/DDBJ databases">
        <authorList>
            <person name="Gilroy R."/>
        </authorList>
    </citation>
    <scope>NUCLEOTIDE SEQUENCE</scope>
    <source>
        <strain evidence="1">ChiSjej5B23-15282</strain>
    </source>
</reference>
<protein>
    <submittedName>
        <fullName evidence="1">HAD family hydrolase</fullName>
    </submittedName>
</protein>
<dbReference type="InterPro" id="IPR036412">
    <property type="entry name" value="HAD-like_sf"/>
</dbReference>
<dbReference type="InterPro" id="IPR050155">
    <property type="entry name" value="HAD-like_hydrolase_sf"/>
</dbReference>
<dbReference type="GO" id="GO:0006281">
    <property type="term" value="P:DNA repair"/>
    <property type="evidence" value="ECO:0007669"/>
    <property type="project" value="TreeGrafter"/>
</dbReference>
<dbReference type="Pfam" id="PF13419">
    <property type="entry name" value="HAD_2"/>
    <property type="match status" value="1"/>
</dbReference>
<gene>
    <name evidence="1" type="ORF">H9981_11595</name>
</gene>
<dbReference type="InterPro" id="IPR023198">
    <property type="entry name" value="PGP-like_dom2"/>
</dbReference>
<organism evidence="1 2">
    <name type="scientific">Candidatus Mediterraneibacter caccavium</name>
    <dbReference type="NCBI Taxonomy" id="2838661"/>
    <lineage>
        <taxon>Bacteria</taxon>
        <taxon>Bacillati</taxon>
        <taxon>Bacillota</taxon>
        <taxon>Clostridia</taxon>
        <taxon>Lachnospirales</taxon>
        <taxon>Lachnospiraceae</taxon>
        <taxon>Mediterraneibacter</taxon>
    </lineage>
</organism>